<name>A0A699S005_TANCI</name>
<sequence>MLFVVLRINKYVIYEDNHEFIQIRLAHSVHEVHKNRRYWILGVDQRDHRSLTGAPQGEELGLMKPFSESSCSCSNNSFISDGAKRYGARATGATPGTRSIWNSTGRAGVRPGKSLGTLQESLG</sequence>
<dbReference type="GO" id="GO:0016301">
    <property type="term" value="F:kinase activity"/>
    <property type="evidence" value="ECO:0007669"/>
    <property type="project" value="UniProtKB-KW"/>
</dbReference>
<keyword evidence="2" id="KW-0418">Kinase</keyword>
<dbReference type="EMBL" id="BKCJ011127568">
    <property type="protein sequence ID" value="GFC90667.1"/>
    <property type="molecule type" value="Genomic_DNA"/>
</dbReference>
<dbReference type="AlphaFoldDB" id="A0A699S005"/>
<evidence type="ECO:0000313" key="2">
    <source>
        <dbReference type="EMBL" id="GFC90667.1"/>
    </source>
</evidence>
<feature type="region of interest" description="Disordered" evidence="1">
    <location>
        <begin position="89"/>
        <end position="123"/>
    </location>
</feature>
<organism evidence="2">
    <name type="scientific">Tanacetum cinerariifolium</name>
    <name type="common">Dalmatian daisy</name>
    <name type="synonym">Chrysanthemum cinerariifolium</name>
    <dbReference type="NCBI Taxonomy" id="118510"/>
    <lineage>
        <taxon>Eukaryota</taxon>
        <taxon>Viridiplantae</taxon>
        <taxon>Streptophyta</taxon>
        <taxon>Embryophyta</taxon>
        <taxon>Tracheophyta</taxon>
        <taxon>Spermatophyta</taxon>
        <taxon>Magnoliopsida</taxon>
        <taxon>eudicotyledons</taxon>
        <taxon>Gunneridae</taxon>
        <taxon>Pentapetalae</taxon>
        <taxon>asterids</taxon>
        <taxon>campanulids</taxon>
        <taxon>Asterales</taxon>
        <taxon>Asteraceae</taxon>
        <taxon>Asteroideae</taxon>
        <taxon>Anthemideae</taxon>
        <taxon>Anthemidinae</taxon>
        <taxon>Tanacetum</taxon>
    </lineage>
</organism>
<evidence type="ECO:0000256" key="1">
    <source>
        <dbReference type="SAM" id="MobiDB-lite"/>
    </source>
</evidence>
<feature type="compositionally biased region" description="Polar residues" evidence="1">
    <location>
        <begin position="94"/>
        <end position="105"/>
    </location>
</feature>
<gene>
    <name evidence="2" type="ORF">Tci_862637</name>
</gene>
<reference evidence="2" key="1">
    <citation type="journal article" date="2019" name="Sci. Rep.">
        <title>Draft genome of Tanacetum cinerariifolium, the natural source of mosquito coil.</title>
        <authorList>
            <person name="Yamashiro T."/>
            <person name="Shiraishi A."/>
            <person name="Satake H."/>
            <person name="Nakayama K."/>
        </authorList>
    </citation>
    <scope>NUCLEOTIDE SEQUENCE</scope>
</reference>
<keyword evidence="2" id="KW-0808">Transferase</keyword>
<proteinExistence type="predicted"/>
<protein>
    <submittedName>
        <fullName evidence="2">Ribose-phosphate pyrophosphokinase 4-like</fullName>
    </submittedName>
</protein>
<accession>A0A699S005</accession>
<comment type="caution">
    <text evidence="2">The sequence shown here is derived from an EMBL/GenBank/DDBJ whole genome shotgun (WGS) entry which is preliminary data.</text>
</comment>